<protein>
    <recommendedName>
        <fullName evidence="2">Coiled-coil SMC6 And NSE5 INteracting (CANIN) domain-containing protein</fullName>
    </recommendedName>
</protein>
<feature type="domain" description="Coiled-coil SMC6 And NSE5 INteracting (CANIN)" evidence="2">
    <location>
        <begin position="2"/>
        <end position="190"/>
    </location>
</feature>
<accession>A0A8D0H2C4</accession>
<dbReference type="PANTHER" id="PTHR16046">
    <property type="entry name" value="SMC5-SMC6 COMPLEX LOCALIZATION FACTOR 2"/>
    <property type="match status" value="1"/>
</dbReference>
<evidence type="ECO:0000313" key="3">
    <source>
        <dbReference type="Ensembl" id="ENSSPUP00000014627.1"/>
    </source>
</evidence>
<dbReference type="GO" id="GO:0005634">
    <property type="term" value="C:nucleus"/>
    <property type="evidence" value="ECO:0007669"/>
    <property type="project" value="TreeGrafter"/>
</dbReference>
<evidence type="ECO:0000256" key="1">
    <source>
        <dbReference type="ARBA" id="ARBA00010311"/>
    </source>
</evidence>
<keyword evidence="4" id="KW-1185">Reference proteome</keyword>
<dbReference type="Proteomes" id="UP000694392">
    <property type="component" value="Unplaced"/>
</dbReference>
<dbReference type="InterPro" id="IPR044276">
    <property type="entry name" value="CANIN_dom"/>
</dbReference>
<comment type="similarity">
    <text evidence="1">Belongs to the FAM178 family.</text>
</comment>
<dbReference type="Pfam" id="PF14816">
    <property type="entry name" value="CANIN"/>
    <property type="match status" value="1"/>
</dbReference>
<dbReference type="PANTHER" id="PTHR16046:SF10">
    <property type="entry name" value="SMC5-SMC6 COMPLEX LOCALIZATION FACTOR PROTEIN 2"/>
    <property type="match status" value="1"/>
</dbReference>
<dbReference type="Ensembl" id="ENSSPUT00000015610.1">
    <property type="protein sequence ID" value="ENSSPUP00000014627.1"/>
    <property type="gene ID" value="ENSSPUG00000011292.1"/>
</dbReference>
<dbReference type="OMA" id="LWEISAY"/>
<dbReference type="AlphaFoldDB" id="A0A8D0H2C4"/>
<dbReference type="GO" id="GO:0006974">
    <property type="term" value="P:DNA damage response"/>
    <property type="evidence" value="ECO:0007669"/>
    <property type="project" value="TreeGrafter"/>
</dbReference>
<proteinExistence type="inferred from homology"/>
<sequence length="334" mass="38815">MSDAQVRLWIPSLSDIATVVINMGVSFRSLFPLQHFQPVFTEDDILSEMQITVGKPTNGESVASPVFSCLLETNLKNIAKFLRFCISIRPKGYSDQEISQLLLLILKLSLEKRLKHIPLVDFQCLMIKLLENIPDWDSKMPDLCLAISELSSHHHDLLWLVQLIPNWTIRGRQIRRHLSLVVISKLLNKKNISIPSTTDLQMSHLCQDLEQMKPSNLLKKKVAERLEQQDDNLSREYLLSELEPQAYYLTYVLLHLVREASSCEVVKSHHRKWLLKLCSALERHVKCDIRENARLFYRTRVKDLVARTCSKWQQMILNSRPTQGKLHDFWEPDA</sequence>
<dbReference type="InterPro" id="IPR026161">
    <property type="entry name" value="FAM178"/>
</dbReference>
<dbReference type="GO" id="GO:0035861">
    <property type="term" value="C:site of double-strand break"/>
    <property type="evidence" value="ECO:0007669"/>
    <property type="project" value="TreeGrafter"/>
</dbReference>
<reference evidence="3" key="2">
    <citation type="submission" date="2025-09" db="UniProtKB">
        <authorList>
            <consortium name="Ensembl"/>
        </authorList>
    </citation>
    <scope>IDENTIFICATION</scope>
</reference>
<dbReference type="GO" id="GO:1990166">
    <property type="term" value="P:protein localization to site of double-strand break"/>
    <property type="evidence" value="ECO:0007669"/>
    <property type="project" value="TreeGrafter"/>
</dbReference>
<organism evidence="3 4">
    <name type="scientific">Sphenodon punctatus</name>
    <name type="common">Tuatara</name>
    <name type="synonym">Hatteria punctata</name>
    <dbReference type="NCBI Taxonomy" id="8508"/>
    <lineage>
        <taxon>Eukaryota</taxon>
        <taxon>Metazoa</taxon>
        <taxon>Chordata</taxon>
        <taxon>Craniata</taxon>
        <taxon>Vertebrata</taxon>
        <taxon>Euteleostomi</taxon>
        <taxon>Lepidosauria</taxon>
        <taxon>Sphenodontia</taxon>
        <taxon>Sphenodontidae</taxon>
        <taxon>Sphenodon</taxon>
    </lineage>
</organism>
<evidence type="ECO:0000259" key="2">
    <source>
        <dbReference type="Pfam" id="PF14816"/>
    </source>
</evidence>
<reference evidence="3" key="1">
    <citation type="submission" date="2025-08" db="UniProtKB">
        <authorList>
            <consortium name="Ensembl"/>
        </authorList>
    </citation>
    <scope>IDENTIFICATION</scope>
</reference>
<name>A0A8D0H2C4_SPHPU</name>
<dbReference type="GO" id="GO:2000781">
    <property type="term" value="P:positive regulation of double-strand break repair"/>
    <property type="evidence" value="ECO:0007669"/>
    <property type="project" value="TreeGrafter"/>
</dbReference>
<dbReference type="GeneTree" id="ENSGT00530000064017"/>
<evidence type="ECO:0000313" key="4">
    <source>
        <dbReference type="Proteomes" id="UP000694392"/>
    </source>
</evidence>